<accession>U5CV26</accession>
<evidence type="ECO:0000256" key="1">
    <source>
        <dbReference type="SAM" id="MobiDB-lite"/>
    </source>
</evidence>
<evidence type="ECO:0000313" key="3">
    <source>
        <dbReference type="Proteomes" id="UP000016856"/>
    </source>
</evidence>
<dbReference type="EMBL" id="AXDC01000020">
    <property type="protein sequence ID" value="ERM91922.1"/>
    <property type="molecule type" value="Genomic_DNA"/>
</dbReference>
<proteinExistence type="predicted"/>
<gene>
    <name evidence="2" type="ORF">O163_08215</name>
</gene>
<reference evidence="2 3" key="1">
    <citation type="journal article" date="2013" name="Genome Announc.">
        <title>Draft Genome Sequence of an Anaerobic and Extremophilic Bacterium, Caldanaerobacter yonseiensis, Isolated from a Geothermal Hot Stream.</title>
        <authorList>
            <person name="Lee S.J."/>
            <person name="Lee Y.J."/>
            <person name="Park G.S."/>
            <person name="Kim B.C."/>
            <person name="Lee S.J."/>
            <person name="Shin J.H."/>
            <person name="Lee D.W."/>
        </authorList>
    </citation>
    <scope>NUCLEOTIDE SEQUENCE [LARGE SCALE GENOMIC DNA]</scope>
    <source>
        <strain evidence="2 3">KB-1</strain>
    </source>
</reference>
<feature type="region of interest" description="Disordered" evidence="1">
    <location>
        <begin position="303"/>
        <end position="339"/>
    </location>
</feature>
<dbReference type="InterPro" id="IPR036390">
    <property type="entry name" value="WH_DNA-bd_sf"/>
</dbReference>
<dbReference type="AlphaFoldDB" id="U5CV26"/>
<organism evidence="2 3">
    <name type="scientific">Caldanaerobacter subterraneus subsp. yonseiensis KB-1</name>
    <dbReference type="NCBI Taxonomy" id="1388761"/>
    <lineage>
        <taxon>Bacteria</taxon>
        <taxon>Bacillati</taxon>
        <taxon>Bacillota</taxon>
        <taxon>Clostridia</taxon>
        <taxon>Thermoanaerobacterales</taxon>
        <taxon>Thermoanaerobacteraceae</taxon>
        <taxon>Caldanaerobacter</taxon>
    </lineage>
</organism>
<dbReference type="PATRIC" id="fig|1388761.3.peg.1654"/>
<dbReference type="Proteomes" id="UP000016856">
    <property type="component" value="Unassembled WGS sequence"/>
</dbReference>
<sequence length="339" mass="40587">MGTVKFINRTNKRKGNFTQISNDIINDKRLGLKEKAIIAYMLSKPDDWKFTITSIMEETGESRHIIVNVLQQLELYGYIIPKKTKNHLNQTIKQYIVKENPKDIVVLKDDVTIYRENKEKGNFTQVDNAIIYDKKISLSAKAVMIYMLSKPDTWRFYTTEIEESLVVNRRTLNKALKELEENGYLKREKFGRQYIWHVYEAPFIPEKEHKTQSIPTENYIINSENCQVVKISEETQQENRKKIENILSDLENNMQNVVNFGYSVLPQSRKYDDDMAWVYDISEEEIEYQRREMQKFWEQVEKMDRKKKEKQKQQENQNNDDDMSWVYDISEEEIKQQKE</sequence>
<dbReference type="SUPFAM" id="SSF46785">
    <property type="entry name" value="Winged helix' DNA-binding domain"/>
    <property type="match status" value="1"/>
</dbReference>
<name>U5CV26_CALSX</name>
<evidence type="ECO:0008006" key="4">
    <source>
        <dbReference type="Google" id="ProtNLM"/>
    </source>
</evidence>
<protein>
    <recommendedName>
        <fullName evidence="4">Helix-turn-helix domain-containing protein</fullName>
    </recommendedName>
</protein>
<dbReference type="RefSeq" id="WP_022588067.1">
    <property type="nucleotide sequence ID" value="NZ_AXDC01000020.1"/>
</dbReference>
<evidence type="ECO:0000313" key="2">
    <source>
        <dbReference type="EMBL" id="ERM91922.1"/>
    </source>
</evidence>
<comment type="caution">
    <text evidence="2">The sequence shown here is derived from an EMBL/GenBank/DDBJ whole genome shotgun (WGS) entry which is preliminary data.</text>
</comment>